<sequence length="156" mass="17124">MNNTLEIPNTLKVELSKDAPNWGNLLKLTLEHFNCSTGTLHFLDNDSLLQLQAQIGIPEFLIPKLSTIPIGKGMAGIAAERRKPVEMCNLQTDDSGIARPSAKDTKVEGSLAAPLLYNEKLFGTIGIAKPVSYDFTEKETNLLMKIGESISQKLNR</sequence>
<keyword evidence="3" id="KW-1185">Reference proteome</keyword>
<dbReference type="OrthoDB" id="851005at2"/>
<organism evidence="2 3">
    <name type="scientific">Maribacter orientalis</name>
    <dbReference type="NCBI Taxonomy" id="228957"/>
    <lineage>
        <taxon>Bacteria</taxon>
        <taxon>Pseudomonadati</taxon>
        <taxon>Bacteroidota</taxon>
        <taxon>Flavobacteriia</taxon>
        <taxon>Flavobacteriales</taxon>
        <taxon>Flavobacteriaceae</taxon>
        <taxon>Maribacter</taxon>
    </lineage>
</organism>
<proteinExistence type="predicted"/>
<name>A0A1H7GRS0_9FLAO</name>
<accession>A0A1H7GRS0</accession>
<evidence type="ECO:0000313" key="3">
    <source>
        <dbReference type="Proteomes" id="UP000198990"/>
    </source>
</evidence>
<protein>
    <submittedName>
        <fullName evidence="2">GAF domain-containing protein</fullName>
    </submittedName>
</protein>
<dbReference type="Gene3D" id="3.30.450.40">
    <property type="match status" value="1"/>
</dbReference>
<dbReference type="SUPFAM" id="SSF55781">
    <property type="entry name" value="GAF domain-like"/>
    <property type="match status" value="1"/>
</dbReference>
<dbReference type="Proteomes" id="UP000198990">
    <property type="component" value="Unassembled WGS sequence"/>
</dbReference>
<dbReference type="RefSeq" id="WP_091619224.1">
    <property type="nucleotide sequence ID" value="NZ_FNZN01000001.1"/>
</dbReference>
<dbReference type="STRING" id="228957.SAMN04488008_101415"/>
<feature type="domain" description="GAF" evidence="1">
    <location>
        <begin position="30"/>
        <end position="152"/>
    </location>
</feature>
<dbReference type="Pfam" id="PF13185">
    <property type="entry name" value="GAF_2"/>
    <property type="match status" value="1"/>
</dbReference>
<dbReference type="InterPro" id="IPR029016">
    <property type="entry name" value="GAF-like_dom_sf"/>
</dbReference>
<evidence type="ECO:0000259" key="1">
    <source>
        <dbReference type="Pfam" id="PF13185"/>
    </source>
</evidence>
<reference evidence="3" key="1">
    <citation type="submission" date="2016-10" db="EMBL/GenBank/DDBJ databases">
        <authorList>
            <person name="Varghese N."/>
            <person name="Submissions S."/>
        </authorList>
    </citation>
    <scope>NUCLEOTIDE SEQUENCE [LARGE SCALE GENOMIC DNA]</scope>
    <source>
        <strain evidence="3">DSM 16471</strain>
    </source>
</reference>
<gene>
    <name evidence="2" type="ORF">SAMN04488008_101415</name>
</gene>
<dbReference type="EMBL" id="FNZN01000001">
    <property type="protein sequence ID" value="SEK40207.1"/>
    <property type="molecule type" value="Genomic_DNA"/>
</dbReference>
<evidence type="ECO:0000313" key="2">
    <source>
        <dbReference type="EMBL" id="SEK40207.1"/>
    </source>
</evidence>
<dbReference type="AlphaFoldDB" id="A0A1H7GRS0"/>
<dbReference type="InterPro" id="IPR003018">
    <property type="entry name" value="GAF"/>
</dbReference>